<name>A0AAE0BSR3_9CHLO</name>
<keyword evidence="3" id="KW-1185">Reference proteome</keyword>
<comment type="caution">
    <text evidence="2">The sequence shown here is derived from an EMBL/GenBank/DDBJ whole genome shotgun (WGS) entry which is preliminary data.</text>
</comment>
<dbReference type="InterPro" id="IPR039841">
    <property type="entry name" value="INTS14"/>
</dbReference>
<dbReference type="Proteomes" id="UP001190700">
    <property type="component" value="Unassembled WGS sequence"/>
</dbReference>
<dbReference type="AlphaFoldDB" id="A0AAE0BSR3"/>
<dbReference type="EMBL" id="LGRX02033256">
    <property type="protein sequence ID" value="KAK3242027.1"/>
    <property type="molecule type" value="Genomic_DNA"/>
</dbReference>
<organism evidence="2 3">
    <name type="scientific">Cymbomonas tetramitiformis</name>
    <dbReference type="NCBI Taxonomy" id="36881"/>
    <lineage>
        <taxon>Eukaryota</taxon>
        <taxon>Viridiplantae</taxon>
        <taxon>Chlorophyta</taxon>
        <taxon>Pyramimonadophyceae</taxon>
        <taxon>Pyramimonadales</taxon>
        <taxon>Pyramimonadaceae</taxon>
        <taxon>Cymbomonas</taxon>
    </lineage>
</organism>
<reference evidence="2 3" key="1">
    <citation type="journal article" date="2015" name="Genome Biol. Evol.">
        <title>Comparative Genomics of a Bacterivorous Green Alga Reveals Evolutionary Causalities and Consequences of Phago-Mixotrophic Mode of Nutrition.</title>
        <authorList>
            <person name="Burns J.A."/>
            <person name="Paasch A."/>
            <person name="Narechania A."/>
            <person name="Kim E."/>
        </authorList>
    </citation>
    <scope>NUCLEOTIDE SEQUENCE [LARGE SCALE GENOMIC DNA]</scope>
    <source>
        <strain evidence="2 3">PLY_AMNH</strain>
    </source>
</reference>
<dbReference type="PANTHER" id="PTHR13532:SF3">
    <property type="entry name" value="INTEGRATOR COMPLEX SUBUNIT 14"/>
    <property type="match status" value="1"/>
</dbReference>
<dbReference type="PANTHER" id="PTHR13532">
    <property type="match status" value="1"/>
</dbReference>
<keyword evidence="1" id="KW-0175">Coiled coil</keyword>
<sequence length="535" mass="56166">MPTALLLDIRSDVNADPVSVVFGLKLLCKQIWESAPWEPVVVIRHGAPPLEVSPLGSPPNRTLEAIERVLAPEALKAAAASATDAPLDLAPLLSAGVGSLKAGLAMGQGAQAVLVTGHPTALANVPADVYSPCDACWLRVHVVALEVPSRPPQHGAAEAPEAPKAAPDVKAMQQSAAYRLVGATGGAFLCLRSASLSRGHSKQWWSTAMHHIADVHYPQFEAALRCGHLQCAISMHPNPSIMSLLPQPSPFPTTIAVIGFVDADTMLDHPMAAHFVLLGCGSVDLTEAPTPAPASLPPLVSLLRALLCTKPLATSSPSPTLAAVVALGPWAEGAHGWGSGNAGAMGLLRAVADDRGAAQASPSYHVVLSVIDTALSAHTPHTSGAAEISQRDQDDSLEGVSAFIKHFTKASRYIKKLPERASALQAECTALRQLAVALGCLHALQPLQELLDNEIEAQREVEREVETRLDAVEAPNAHQHQTRWAAQKATRTSAEVQQELEAAQETQDALVAALELLEGGPDMEPTTAHAMETDG</sequence>
<evidence type="ECO:0000313" key="3">
    <source>
        <dbReference type="Proteomes" id="UP001190700"/>
    </source>
</evidence>
<feature type="coiled-coil region" evidence="1">
    <location>
        <begin position="447"/>
        <end position="513"/>
    </location>
</feature>
<accession>A0AAE0BSR3</accession>
<evidence type="ECO:0000256" key="1">
    <source>
        <dbReference type="SAM" id="Coils"/>
    </source>
</evidence>
<protein>
    <submittedName>
        <fullName evidence="2">Uncharacterized protein</fullName>
    </submittedName>
</protein>
<gene>
    <name evidence="2" type="ORF">CYMTET_48258</name>
</gene>
<proteinExistence type="predicted"/>
<evidence type="ECO:0000313" key="2">
    <source>
        <dbReference type="EMBL" id="KAK3242027.1"/>
    </source>
</evidence>
<dbReference type="GO" id="GO:0034472">
    <property type="term" value="P:snRNA 3'-end processing"/>
    <property type="evidence" value="ECO:0007669"/>
    <property type="project" value="TreeGrafter"/>
</dbReference>
<dbReference type="GO" id="GO:0032039">
    <property type="term" value="C:integrator complex"/>
    <property type="evidence" value="ECO:0007669"/>
    <property type="project" value="InterPro"/>
</dbReference>